<dbReference type="AlphaFoldDB" id="A0A7J0BGU6"/>
<keyword evidence="4" id="KW-0804">Transcription</keyword>
<evidence type="ECO:0000256" key="4">
    <source>
        <dbReference type="ARBA" id="ARBA00023163"/>
    </source>
</evidence>
<evidence type="ECO:0000256" key="3">
    <source>
        <dbReference type="ARBA" id="ARBA00023125"/>
    </source>
</evidence>
<dbReference type="FunFam" id="1.10.10.10:FF:000001">
    <property type="entry name" value="LysR family transcriptional regulator"/>
    <property type="match status" value="1"/>
</dbReference>
<dbReference type="InterPro" id="IPR050176">
    <property type="entry name" value="LTTR"/>
</dbReference>
<dbReference type="PRINTS" id="PR00039">
    <property type="entry name" value="HTHLYSR"/>
</dbReference>
<name>A0A7J0BGU6_9BACT</name>
<feature type="domain" description="HTH lysR-type" evidence="5">
    <location>
        <begin position="1"/>
        <end position="60"/>
    </location>
</feature>
<dbReference type="GO" id="GO:0003700">
    <property type="term" value="F:DNA-binding transcription factor activity"/>
    <property type="evidence" value="ECO:0007669"/>
    <property type="project" value="InterPro"/>
</dbReference>
<dbReference type="EMBL" id="BLVO01000012">
    <property type="protein sequence ID" value="GFM32778.1"/>
    <property type="molecule type" value="Genomic_DNA"/>
</dbReference>
<dbReference type="Proteomes" id="UP000503840">
    <property type="component" value="Unassembled WGS sequence"/>
</dbReference>
<dbReference type="PROSITE" id="PS50931">
    <property type="entry name" value="HTH_LYSR"/>
    <property type="match status" value="1"/>
</dbReference>
<dbReference type="InterPro" id="IPR000847">
    <property type="entry name" value="LysR_HTH_N"/>
</dbReference>
<dbReference type="SUPFAM" id="SSF53850">
    <property type="entry name" value="Periplasmic binding protein-like II"/>
    <property type="match status" value="1"/>
</dbReference>
<dbReference type="SUPFAM" id="SSF46785">
    <property type="entry name" value="Winged helix' DNA-binding domain"/>
    <property type="match status" value="1"/>
</dbReference>
<organism evidence="6 7">
    <name type="scientific">Desulfovibrio subterraneus</name>
    <dbReference type="NCBI Taxonomy" id="2718620"/>
    <lineage>
        <taxon>Bacteria</taxon>
        <taxon>Pseudomonadati</taxon>
        <taxon>Thermodesulfobacteriota</taxon>
        <taxon>Desulfovibrionia</taxon>
        <taxon>Desulfovibrionales</taxon>
        <taxon>Desulfovibrionaceae</taxon>
        <taxon>Desulfovibrio</taxon>
    </lineage>
</organism>
<keyword evidence="7" id="KW-1185">Reference proteome</keyword>
<evidence type="ECO:0000256" key="2">
    <source>
        <dbReference type="ARBA" id="ARBA00023015"/>
    </source>
</evidence>
<proteinExistence type="inferred from homology"/>
<accession>A0A7J0BGU6</accession>
<evidence type="ECO:0000313" key="6">
    <source>
        <dbReference type="EMBL" id="GFM32778.1"/>
    </source>
</evidence>
<dbReference type="GO" id="GO:0003677">
    <property type="term" value="F:DNA binding"/>
    <property type="evidence" value="ECO:0007669"/>
    <property type="project" value="UniProtKB-KW"/>
</dbReference>
<keyword evidence="2" id="KW-0805">Transcription regulation</keyword>
<dbReference type="Pfam" id="PF00126">
    <property type="entry name" value="HTH_1"/>
    <property type="match status" value="1"/>
</dbReference>
<dbReference type="Gene3D" id="1.10.10.10">
    <property type="entry name" value="Winged helix-like DNA-binding domain superfamily/Winged helix DNA-binding domain"/>
    <property type="match status" value="1"/>
</dbReference>
<dbReference type="InterPro" id="IPR005119">
    <property type="entry name" value="LysR_subst-bd"/>
</dbReference>
<keyword evidence="3" id="KW-0238">DNA-binding</keyword>
<dbReference type="InterPro" id="IPR036388">
    <property type="entry name" value="WH-like_DNA-bd_sf"/>
</dbReference>
<comment type="caution">
    <text evidence="6">The sequence shown here is derived from an EMBL/GenBank/DDBJ whole genome shotgun (WGS) entry which is preliminary data.</text>
</comment>
<protein>
    <submittedName>
        <fullName evidence="6">Transcriptional regulator</fullName>
    </submittedName>
</protein>
<dbReference type="PANTHER" id="PTHR30579:SF7">
    <property type="entry name" value="HTH-TYPE TRANSCRIPTIONAL REGULATOR LRHA-RELATED"/>
    <property type="match status" value="1"/>
</dbReference>
<gene>
    <name evidence="6" type="ORF">DSM101010T_11430</name>
</gene>
<dbReference type="RefSeq" id="WP_174404455.1">
    <property type="nucleotide sequence ID" value="NZ_BLVO01000012.1"/>
</dbReference>
<reference evidence="6 7" key="1">
    <citation type="submission" date="2020-05" db="EMBL/GenBank/DDBJ databases">
        <title>Draft genome sequence of Desulfovibrio sp. strain HN2T.</title>
        <authorList>
            <person name="Ueno A."/>
            <person name="Tamazawa S."/>
            <person name="Tamamura S."/>
            <person name="Murakami T."/>
            <person name="Kiyama T."/>
            <person name="Inomata H."/>
            <person name="Amano Y."/>
            <person name="Miyakawa K."/>
            <person name="Tamaki H."/>
            <person name="Naganuma T."/>
            <person name="Kaneko K."/>
        </authorList>
    </citation>
    <scope>NUCLEOTIDE SEQUENCE [LARGE SCALE GENOMIC DNA]</scope>
    <source>
        <strain evidence="6 7">HN2</strain>
    </source>
</reference>
<dbReference type="Pfam" id="PF03466">
    <property type="entry name" value="LysR_substrate"/>
    <property type="match status" value="1"/>
</dbReference>
<sequence length="299" mass="32492">MEIGTDLLRSFVAVAESLNFTRAAEAVHKTQSAVSQQIKKLEGDLGIQLFDRSGRVVRLTSVGDSFLPHARRILKAHDEAIAAVRTPELTGLVRVGTSDELAMRFFPTILKRFAEYYPAMQVEMRTDNGTELKRMVTEGELDFFVNTSTYTFPGTEIIAHTPLLWVSSAGHLVHQESPVPLAVYSQGCSYREHATEALNAAGLAYRIAYTSPSLASLHAAITVGAAVAALTPISLPPNARILGMQDGYPPLPMANIYVAKCENMNRGSNCFIKLACEIIRHEESLLATLPAPESCCSAA</sequence>
<comment type="similarity">
    <text evidence="1">Belongs to the LysR transcriptional regulatory family.</text>
</comment>
<dbReference type="PANTHER" id="PTHR30579">
    <property type="entry name" value="TRANSCRIPTIONAL REGULATOR"/>
    <property type="match status" value="1"/>
</dbReference>
<evidence type="ECO:0000313" key="7">
    <source>
        <dbReference type="Proteomes" id="UP000503840"/>
    </source>
</evidence>
<evidence type="ECO:0000259" key="5">
    <source>
        <dbReference type="PROSITE" id="PS50931"/>
    </source>
</evidence>
<evidence type="ECO:0000256" key="1">
    <source>
        <dbReference type="ARBA" id="ARBA00009437"/>
    </source>
</evidence>
<dbReference type="Gene3D" id="3.40.190.10">
    <property type="entry name" value="Periplasmic binding protein-like II"/>
    <property type="match status" value="2"/>
</dbReference>
<dbReference type="InterPro" id="IPR036390">
    <property type="entry name" value="WH_DNA-bd_sf"/>
</dbReference>